<feature type="region of interest" description="Disordered" evidence="1">
    <location>
        <begin position="1"/>
        <end position="21"/>
    </location>
</feature>
<organism evidence="2 3">
    <name type="scientific">Solanum verrucosum</name>
    <dbReference type="NCBI Taxonomy" id="315347"/>
    <lineage>
        <taxon>Eukaryota</taxon>
        <taxon>Viridiplantae</taxon>
        <taxon>Streptophyta</taxon>
        <taxon>Embryophyta</taxon>
        <taxon>Tracheophyta</taxon>
        <taxon>Spermatophyta</taxon>
        <taxon>Magnoliopsida</taxon>
        <taxon>eudicotyledons</taxon>
        <taxon>Gunneridae</taxon>
        <taxon>Pentapetalae</taxon>
        <taxon>asterids</taxon>
        <taxon>lamiids</taxon>
        <taxon>Solanales</taxon>
        <taxon>Solanaceae</taxon>
        <taxon>Solanoideae</taxon>
        <taxon>Solaneae</taxon>
        <taxon>Solanum</taxon>
    </lineage>
</organism>
<sequence length="42" mass="4851">FPYSNNPTSKGHNSLIRTRNRANSAVLKRSFQELSNHICKYT</sequence>
<evidence type="ECO:0000313" key="2">
    <source>
        <dbReference type="EMBL" id="WMV29343.1"/>
    </source>
</evidence>
<accession>A0AAF0QVU9</accession>
<dbReference type="EMBL" id="CP133616">
    <property type="protein sequence ID" value="WMV29343.1"/>
    <property type="molecule type" value="Genomic_DNA"/>
</dbReference>
<keyword evidence="3" id="KW-1185">Reference proteome</keyword>
<evidence type="ECO:0000313" key="3">
    <source>
        <dbReference type="Proteomes" id="UP001234989"/>
    </source>
</evidence>
<feature type="non-terminal residue" evidence="2">
    <location>
        <position position="1"/>
    </location>
</feature>
<dbReference type="AlphaFoldDB" id="A0AAF0QVU9"/>
<evidence type="ECO:0000256" key="1">
    <source>
        <dbReference type="SAM" id="MobiDB-lite"/>
    </source>
</evidence>
<dbReference type="Proteomes" id="UP001234989">
    <property type="component" value="Chromosome 5"/>
</dbReference>
<name>A0AAF0QVU9_SOLVR</name>
<reference evidence="2" key="1">
    <citation type="submission" date="2023-08" db="EMBL/GenBank/DDBJ databases">
        <title>A de novo genome assembly of Solanum verrucosum Schlechtendal, a Mexican diploid species geographically isolated from the other diploid A-genome species in potato relatives.</title>
        <authorList>
            <person name="Hosaka K."/>
        </authorList>
    </citation>
    <scope>NUCLEOTIDE SEQUENCE</scope>
    <source>
        <tissue evidence="2">Young leaves</tissue>
    </source>
</reference>
<protein>
    <submittedName>
        <fullName evidence="2">Uncharacterized protein</fullName>
    </submittedName>
</protein>
<proteinExistence type="predicted"/>
<gene>
    <name evidence="2" type="ORF">MTR67_022728</name>
</gene>